<dbReference type="Gene3D" id="3.40.109.10">
    <property type="entry name" value="NADH Oxidase"/>
    <property type="match status" value="1"/>
</dbReference>
<keyword evidence="3" id="KW-1185">Reference proteome</keyword>
<dbReference type="KEGG" id="eaz:JHT90_04540"/>
<evidence type="ECO:0000313" key="2">
    <source>
        <dbReference type="EMBL" id="QQP86513.1"/>
    </source>
</evidence>
<dbReference type="InterPro" id="IPR000415">
    <property type="entry name" value="Nitroreductase-like"/>
</dbReference>
<dbReference type="SUPFAM" id="SSF55469">
    <property type="entry name" value="FMN-dependent nitroreductase-like"/>
    <property type="match status" value="1"/>
</dbReference>
<dbReference type="InterPro" id="IPR052544">
    <property type="entry name" value="Bacteriocin_Proc_Enz"/>
</dbReference>
<dbReference type="Pfam" id="PF00881">
    <property type="entry name" value="Nitroreductase"/>
    <property type="match status" value="1"/>
</dbReference>
<dbReference type="GO" id="GO:0016491">
    <property type="term" value="F:oxidoreductase activity"/>
    <property type="evidence" value="ECO:0007669"/>
    <property type="project" value="InterPro"/>
</dbReference>
<organism evidence="2 3">
    <name type="scientific">Entomomonas asaccharolytica</name>
    <dbReference type="NCBI Taxonomy" id="2785331"/>
    <lineage>
        <taxon>Bacteria</taxon>
        <taxon>Pseudomonadati</taxon>
        <taxon>Pseudomonadota</taxon>
        <taxon>Gammaproteobacteria</taxon>
        <taxon>Pseudomonadales</taxon>
        <taxon>Pseudomonadaceae</taxon>
        <taxon>Entomomonas</taxon>
    </lineage>
</organism>
<name>A0A974NH72_9GAMM</name>
<protein>
    <submittedName>
        <fullName evidence="2">Nitroreductase family protein</fullName>
    </submittedName>
</protein>
<dbReference type="PANTHER" id="PTHR43745">
    <property type="entry name" value="NITROREDUCTASE MJ1384-RELATED"/>
    <property type="match status" value="1"/>
</dbReference>
<dbReference type="AlphaFoldDB" id="A0A974NH72"/>
<sequence length="173" mass="19218">MISPSIQVLPAPDKTGGKPLMQALAERKTIRDFNDKPITEQALSDLLWATWGMNREGWRTAPTSMNNQQIIVFVVKPDGIWRFNAAQHQLEKVLEQNYYAAFGGAPLTFIYTGSQGKYDALSIGALYQNAGLYCASIGLGNVIETNHNQVLGNRLPLPVGYKIYITQSFGWPK</sequence>
<dbReference type="Proteomes" id="UP000595278">
    <property type="component" value="Chromosome"/>
</dbReference>
<gene>
    <name evidence="2" type="ORF">JHT90_04540</name>
</gene>
<reference evidence="2 3" key="1">
    <citation type="submission" date="2021-01" db="EMBL/GenBank/DDBJ databases">
        <title>Entomomonas sp. F2A isolated from a house cricket (Acheta domesticus).</title>
        <authorList>
            <person name="Spergser J."/>
            <person name="Busse H.-J."/>
        </authorList>
    </citation>
    <scope>NUCLEOTIDE SEQUENCE [LARGE SCALE GENOMIC DNA]</scope>
    <source>
        <strain evidence="2 3">F2A</strain>
    </source>
</reference>
<dbReference type="EMBL" id="CP067393">
    <property type="protein sequence ID" value="QQP86513.1"/>
    <property type="molecule type" value="Genomic_DNA"/>
</dbReference>
<accession>A0A974NH72</accession>
<dbReference type="InterPro" id="IPR029479">
    <property type="entry name" value="Nitroreductase"/>
</dbReference>
<evidence type="ECO:0000313" key="3">
    <source>
        <dbReference type="Proteomes" id="UP000595278"/>
    </source>
</evidence>
<proteinExistence type="predicted"/>
<evidence type="ECO:0000259" key="1">
    <source>
        <dbReference type="Pfam" id="PF00881"/>
    </source>
</evidence>
<feature type="domain" description="Nitroreductase" evidence="1">
    <location>
        <begin position="25"/>
        <end position="144"/>
    </location>
</feature>
<dbReference type="RefSeq" id="WP_201094663.1">
    <property type="nucleotide sequence ID" value="NZ_CP067393.1"/>
</dbReference>
<dbReference type="PANTHER" id="PTHR43745:SF2">
    <property type="entry name" value="NITROREDUCTASE MJ1384-RELATED"/>
    <property type="match status" value="1"/>
</dbReference>